<evidence type="ECO:0000256" key="1">
    <source>
        <dbReference type="SAM" id="SignalP"/>
    </source>
</evidence>
<comment type="caution">
    <text evidence="2">The sequence shown here is derived from an EMBL/GenBank/DDBJ whole genome shotgun (WGS) entry which is preliminary data.</text>
</comment>
<evidence type="ECO:0000313" key="3">
    <source>
        <dbReference type="Proteomes" id="UP001556367"/>
    </source>
</evidence>
<sequence length="231" mass="23716">MKFSFSVISALWATAAMAVPSPQLSGCDLSNAPLDLPQGQTALPLPAAPLSFVGVAIGTQNYTCSAAGTFASAGALAELFDISCLSGSPAFSSIQKDLYSLWKLAPSSVSTSQIINLLHLAKTPAILGQHYFVPNPSGAAGLSPKWDFTSQGSTRGNPDAFVVGARVGGLAAPTGPSDIDWLALTNVQGKLASQVYRVDTVGGQPPASCTPGSAPITVKYTSKYYLFGSSL</sequence>
<feature type="signal peptide" evidence="1">
    <location>
        <begin position="1"/>
        <end position="18"/>
    </location>
</feature>
<proteinExistence type="predicted"/>
<dbReference type="Proteomes" id="UP001556367">
    <property type="component" value="Unassembled WGS sequence"/>
</dbReference>
<feature type="chain" id="PRO_5046110213" description="Malate dehydrogenase" evidence="1">
    <location>
        <begin position="19"/>
        <end position="231"/>
    </location>
</feature>
<keyword evidence="3" id="KW-1185">Reference proteome</keyword>
<accession>A0ABR3JXK6</accession>
<dbReference type="InterPro" id="IPR021851">
    <property type="entry name" value="DUF3455"/>
</dbReference>
<dbReference type="PANTHER" id="PTHR35567:SF1">
    <property type="entry name" value="CONSERVED FUNGAL PROTEIN (AFU_ORTHOLOGUE AFUA_1G14230)"/>
    <property type="match status" value="1"/>
</dbReference>
<evidence type="ECO:0000313" key="2">
    <source>
        <dbReference type="EMBL" id="KAL0959920.1"/>
    </source>
</evidence>
<protein>
    <recommendedName>
        <fullName evidence="4">Malate dehydrogenase</fullName>
    </recommendedName>
</protein>
<gene>
    <name evidence="2" type="ORF">HGRIS_011585</name>
</gene>
<dbReference type="PANTHER" id="PTHR35567">
    <property type="entry name" value="MALATE DEHYDROGENASE (AFU_ORTHOLOGUE AFUA_2G13800)"/>
    <property type="match status" value="1"/>
</dbReference>
<organism evidence="2 3">
    <name type="scientific">Hohenbuehelia grisea</name>
    <dbReference type="NCBI Taxonomy" id="104357"/>
    <lineage>
        <taxon>Eukaryota</taxon>
        <taxon>Fungi</taxon>
        <taxon>Dikarya</taxon>
        <taxon>Basidiomycota</taxon>
        <taxon>Agaricomycotina</taxon>
        <taxon>Agaricomycetes</taxon>
        <taxon>Agaricomycetidae</taxon>
        <taxon>Agaricales</taxon>
        <taxon>Pleurotineae</taxon>
        <taxon>Pleurotaceae</taxon>
        <taxon>Hohenbuehelia</taxon>
    </lineage>
</organism>
<dbReference type="Pfam" id="PF11937">
    <property type="entry name" value="DUF3455"/>
    <property type="match status" value="1"/>
</dbReference>
<reference evidence="3" key="1">
    <citation type="submission" date="2024-06" db="EMBL/GenBank/DDBJ databases">
        <title>Multi-omics analyses provide insights into the biosynthesis of the anticancer antibiotic pleurotin in Hohenbuehelia grisea.</title>
        <authorList>
            <person name="Weaver J.A."/>
            <person name="Alberti F."/>
        </authorList>
    </citation>
    <scope>NUCLEOTIDE SEQUENCE [LARGE SCALE GENOMIC DNA]</scope>
    <source>
        <strain evidence="3">T-177</strain>
    </source>
</reference>
<keyword evidence="1" id="KW-0732">Signal</keyword>
<dbReference type="EMBL" id="JASNQZ010000002">
    <property type="protein sequence ID" value="KAL0959920.1"/>
    <property type="molecule type" value="Genomic_DNA"/>
</dbReference>
<name>A0ABR3JXK6_9AGAR</name>
<evidence type="ECO:0008006" key="4">
    <source>
        <dbReference type="Google" id="ProtNLM"/>
    </source>
</evidence>